<feature type="compositionally biased region" description="Polar residues" evidence="1">
    <location>
        <begin position="106"/>
        <end position="122"/>
    </location>
</feature>
<sequence length="323" mass="36379">MPTPSLLQDVLRQRLEAVEDAQICAEGGPNASIVVSDDGLDVRQVLTPPESDEDDPIDFTSGVATPVPRSINITRSSSPTRASNQNHRVHKTSPLSRKSLIPDDVSSISSRLSQAEWTTTNGERVARRGRDEASTSSSRDPLRLLPDKIRLNIFCFLDSSDLASCSLVSQRWKKSQTINHAFYQIYRTEMYLGSDLPVGKWTRRESKRDWRSELMKARRIRAKEANNQTSTPGLSRPRTPATPFHVHNLNLPTHVDYDGSGSGTRSGHMTPREIQEEEWAREAEASPSKHEMRSFYKEYGGKRVRKSKTGMTGGMRDRTAWEE</sequence>
<feature type="domain" description="F-box" evidence="2">
    <location>
        <begin position="139"/>
        <end position="189"/>
    </location>
</feature>
<accession>G4TB95</accession>
<feature type="compositionally biased region" description="Polar residues" evidence="1">
    <location>
        <begin position="71"/>
        <end position="86"/>
    </location>
</feature>
<dbReference type="InterPro" id="IPR001810">
    <property type="entry name" value="F-box_dom"/>
</dbReference>
<evidence type="ECO:0000259" key="2">
    <source>
        <dbReference type="PROSITE" id="PS50181"/>
    </source>
</evidence>
<dbReference type="InterPro" id="IPR036047">
    <property type="entry name" value="F-box-like_dom_sf"/>
</dbReference>
<dbReference type="OMA" id="QTINHAF"/>
<feature type="compositionally biased region" description="Basic and acidic residues" evidence="1">
    <location>
        <begin position="270"/>
        <end position="301"/>
    </location>
</feature>
<protein>
    <recommendedName>
        <fullName evidence="2">F-box domain-containing protein</fullName>
    </recommendedName>
</protein>
<comment type="caution">
    <text evidence="3">The sequence shown here is derived from an EMBL/GenBank/DDBJ whole genome shotgun (WGS) entry which is preliminary data.</text>
</comment>
<dbReference type="AlphaFoldDB" id="G4TB95"/>
<proteinExistence type="predicted"/>
<gene>
    <name evidence="3" type="ORF">PIIN_02454</name>
</gene>
<feature type="region of interest" description="Disordered" evidence="1">
    <location>
        <begin position="221"/>
        <end position="240"/>
    </location>
</feature>
<dbReference type="Proteomes" id="UP000007148">
    <property type="component" value="Unassembled WGS sequence"/>
</dbReference>
<evidence type="ECO:0000256" key="1">
    <source>
        <dbReference type="SAM" id="MobiDB-lite"/>
    </source>
</evidence>
<dbReference type="Pfam" id="PF12937">
    <property type="entry name" value="F-box-like"/>
    <property type="match status" value="1"/>
</dbReference>
<reference evidence="3 4" key="1">
    <citation type="journal article" date="2011" name="PLoS Pathog.">
        <title>Endophytic Life Strategies Decoded by Genome and Transcriptome Analyses of the Mutualistic Root Symbiont Piriformospora indica.</title>
        <authorList>
            <person name="Zuccaro A."/>
            <person name="Lahrmann U."/>
            <person name="Guldener U."/>
            <person name="Langen G."/>
            <person name="Pfiffi S."/>
            <person name="Biedenkopf D."/>
            <person name="Wong P."/>
            <person name="Samans B."/>
            <person name="Grimm C."/>
            <person name="Basiewicz M."/>
            <person name="Murat C."/>
            <person name="Martin F."/>
            <person name="Kogel K.H."/>
        </authorList>
    </citation>
    <scope>NUCLEOTIDE SEQUENCE [LARGE SCALE GENOMIC DNA]</scope>
    <source>
        <strain evidence="3 4">DSM 11827</strain>
    </source>
</reference>
<feature type="region of interest" description="Disordered" evidence="1">
    <location>
        <begin position="47"/>
        <end position="140"/>
    </location>
</feature>
<evidence type="ECO:0000313" key="4">
    <source>
        <dbReference type="Proteomes" id="UP000007148"/>
    </source>
</evidence>
<dbReference type="SUPFAM" id="SSF81383">
    <property type="entry name" value="F-box domain"/>
    <property type="match status" value="1"/>
</dbReference>
<dbReference type="InParanoid" id="G4TB95"/>
<dbReference type="EMBL" id="CAFZ01000036">
    <property type="protein sequence ID" value="CCA68589.1"/>
    <property type="molecule type" value="Genomic_DNA"/>
</dbReference>
<dbReference type="STRING" id="1109443.G4TB95"/>
<dbReference type="eggNOG" id="ENOG502S93V">
    <property type="taxonomic scope" value="Eukaryota"/>
</dbReference>
<keyword evidence="4" id="KW-1185">Reference proteome</keyword>
<dbReference type="HOGENOM" id="CLU_074638_0_0_1"/>
<evidence type="ECO:0000313" key="3">
    <source>
        <dbReference type="EMBL" id="CCA68589.1"/>
    </source>
</evidence>
<dbReference type="Gene3D" id="1.20.1280.50">
    <property type="match status" value="1"/>
</dbReference>
<organism evidence="3 4">
    <name type="scientific">Serendipita indica (strain DSM 11827)</name>
    <name type="common">Root endophyte fungus</name>
    <name type="synonym">Piriformospora indica</name>
    <dbReference type="NCBI Taxonomy" id="1109443"/>
    <lineage>
        <taxon>Eukaryota</taxon>
        <taxon>Fungi</taxon>
        <taxon>Dikarya</taxon>
        <taxon>Basidiomycota</taxon>
        <taxon>Agaricomycotina</taxon>
        <taxon>Agaricomycetes</taxon>
        <taxon>Sebacinales</taxon>
        <taxon>Serendipitaceae</taxon>
        <taxon>Serendipita</taxon>
    </lineage>
</organism>
<dbReference type="OrthoDB" id="6419443at2759"/>
<dbReference type="PROSITE" id="PS50181">
    <property type="entry name" value="FBOX"/>
    <property type="match status" value="1"/>
</dbReference>
<name>G4TB95_SERID</name>
<feature type="region of interest" description="Disordered" evidence="1">
    <location>
        <begin position="256"/>
        <end position="323"/>
    </location>
</feature>
<feature type="compositionally biased region" description="Basic and acidic residues" evidence="1">
    <location>
        <begin position="124"/>
        <end position="133"/>
    </location>
</feature>